<protein>
    <submittedName>
        <fullName evidence="2">Uncharacterized protein</fullName>
    </submittedName>
</protein>
<accession>A0AA86T1I7</accession>
<evidence type="ECO:0000313" key="2">
    <source>
        <dbReference type="EMBL" id="CAJ1974989.1"/>
    </source>
</evidence>
<sequence>MVNNVNCKNCHSCIGSTKTRQLFIGIPYSTPSKGSFLHAPPSTSNRGRVSTPVAPVPETDALRYPARNLVSPTPLLVMPLPIVGNPGPAAPDLIR</sequence>
<proteinExistence type="predicted"/>
<name>A0AA86T1I7_9FABA</name>
<dbReference type="AlphaFoldDB" id="A0AA86T1I7"/>
<feature type="region of interest" description="Disordered" evidence="1">
    <location>
        <begin position="35"/>
        <end position="55"/>
    </location>
</feature>
<gene>
    <name evidence="2" type="ORF">AYBTSS11_LOCUS27077</name>
</gene>
<keyword evidence="3" id="KW-1185">Reference proteome</keyword>
<organism evidence="2 3">
    <name type="scientific">Sphenostylis stenocarpa</name>
    <dbReference type="NCBI Taxonomy" id="92480"/>
    <lineage>
        <taxon>Eukaryota</taxon>
        <taxon>Viridiplantae</taxon>
        <taxon>Streptophyta</taxon>
        <taxon>Embryophyta</taxon>
        <taxon>Tracheophyta</taxon>
        <taxon>Spermatophyta</taxon>
        <taxon>Magnoliopsida</taxon>
        <taxon>eudicotyledons</taxon>
        <taxon>Gunneridae</taxon>
        <taxon>Pentapetalae</taxon>
        <taxon>rosids</taxon>
        <taxon>fabids</taxon>
        <taxon>Fabales</taxon>
        <taxon>Fabaceae</taxon>
        <taxon>Papilionoideae</taxon>
        <taxon>50 kb inversion clade</taxon>
        <taxon>NPAAA clade</taxon>
        <taxon>indigoferoid/millettioid clade</taxon>
        <taxon>Phaseoleae</taxon>
        <taxon>Sphenostylis</taxon>
    </lineage>
</organism>
<dbReference type="Gramene" id="rna-AYBTSS11_LOCUS27077">
    <property type="protein sequence ID" value="CAJ1974989.1"/>
    <property type="gene ID" value="gene-AYBTSS11_LOCUS27077"/>
</dbReference>
<dbReference type="EMBL" id="OY731406">
    <property type="protein sequence ID" value="CAJ1974989.1"/>
    <property type="molecule type" value="Genomic_DNA"/>
</dbReference>
<evidence type="ECO:0000256" key="1">
    <source>
        <dbReference type="SAM" id="MobiDB-lite"/>
    </source>
</evidence>
<dbReference type="Proteomes" id="UP001189624">
    <property type="component" value="Chromosome 9"/>
</dbReference>
<evidence type="ECO:0000313" key="3">
    <source>
        <dbReference type="Proteomes" id="UP001189624"/>
    </source>
</evidence>
<reference evidence="2" key="1">
    <citation type="submission" date="2023-10" db="EMBL/GenBank/DDBJ databases">
        <authorList>
            <person name="Domelevo Entfellner J.-B."/>
        </authorList>
    </citation>
    <scope>NUCLEOTIDE SEQUENCE</scope>
</reference>